<dbReference type="EMBL" id="JARJLG010000091">
    <property type="protein sequence ID" value="KAJ7748208.1"/>
    <property type="molecule type" value="Genomic_DNA"/>
</dbReference>
<organism evidence="1 2">
    <name type="scientific">Mycena maculata</name>
    <dbReference type="NCBI Taxonomy" id="230809"/>
    <lineage>
        <taxon>Eukaryota</taxon>
        <taxon>Fungi</taxon>
        <taxon>Dikarya</taxon>
        <taxon>Basidiomycota</taxon>
        <taxon>Agaricomycotina</taxon>
        <taxon>Agaricomycetes</taxon>
        <taxon>Agaricomycetidae</taxon>
        <taxon>Agaricales</taxon>
        <taxon>Marasmiineae</taxon>
        <taxon>Mycenaceae</taxon>
        <taxon>Mycena</taxon>
    </lineage>
</organism>
<dbReference type="Proteomes" id="UP001215280">
    <property type="component" value="Unassembled WGS sequence"/>
</dbReference>
<reference evidence="1" key="1">
    <citation type="submission" date="2023-03" db="EMBL/GenBank/DDBJ databases">
        <title>Massive genome expansion in bonnet fungi (Mycena s.s.) driven by repeated elements and novel gene families across ecological guilds.</title>
        <authorList>
            <consortium name="Lawrence Berkeley National Laboratory"/>
            <person name="Harder C.B."/>
            <person name="Miyauchi S."/>
            <person name="Viragh M."/>
            <person name="Kuo A."/>
            <person name="Thoen E."/>
            <person name="Andreopoulos B."/>
            <person name="Lu D."/>
            <person name="Skrede I."/>
            <person name="Drula E."/>
            <person name="Henrissat B."/>
            <person name="Morin E."/>
            <person name="Kohler A."/>
            <person name="Barry K."/>
            <person name="LaButti K."/>
            <person name="Morin E."/>
            <person name="Salamov A."/>
            <person name="Lipzen A."/>
            <person name="Mereny Z."/>
            <person name="Hegedus B."/>
            <person name="Baldrian P."/>
            <person name="Stursova M."/>
            <person name="Weitz H."/>
            <person name="Taylor A."/>
            <person name="Grigoriev I.V."/>
            <person name="Nagy L.G."/>
            <person name="Martin F."/>
            <person name="Kauserud H."/>
        </authorList>
    </citation>
    <scope>NUCLEOTIDE SEQUENCE</scope>
    <source>
        <strain evidence="1">CBHHK188m</strain>
    </source>
</reference>
<accession>A0AAD7IQA3</accession>
<name>A0AAD7IQA3_9AGAR</name>
<evidence type="ECO:0000313" key="1">
    <source>
        <dbReference type="EMBL" id="KAJ7748208.1"/>
    </source>
</evidence>
<protein>
    <submittedName>
        <fullName evidence="1">Uncharacterized protein</fullName>
    </submittedName>
</protein>
<proteinExistence type="predicted"/>
<dbReference type="AlphaFoldDB" id="A0AAD7IQA3"/>
<comment type="caution">
    <text evidence="1">The sequence shown here is derived from an EMBL/GenBank/DDBJ whole genome shotgun (WGS) entry which is preliminary data.</text>
</comment>
<keyword evidence="2" id="KW-1185">Reference proteome</keyword>
<gene>
    <name evidence="1" type="ORF">DFH07DRAFT_775826</name>
</gene>
<sequence>MPQISERRSVYASFLDDLSLLTSASPQPVGSAQAVNELTELIPNLPPDQSKLLLPIFYLQLDLSLVPDSGAVDAMIAIMMNRYLPCVGGTVCALNVVAHLLQFSLVPTDTYPDLWPRVSVWMQFFHMYWRYIPGCNPSDEGQYKESLPRQPGPMLMRLVALLSVRAINLEEIVDGVGSRTALSIVIMEHISRVLAPPSSDLVL</sequence>
<evidence type="ECO:0000313" key="2">
    <source>
        <dbReference type="Proteomes" id="UP001215280"/>
    </source>
</evidence>